<reference evidence="1" key="1">
    <citation type="submission" date="2015-11" db="EMBL/GenBank/DDBJ databases">
        <title>De novo transcriptome assembly of four potential Pierce s Disease insect vectors from Arizona vineyards.</title>
        <authorList>
            <person name="Tassone E.E."/>
        </authorList>
    </citation>
    <scope>NUCLEOTIDE SEQUENCE</scope>
</reference>
<gene>
    <name evidence="1" type="ORF">g.5171</name>
</gene>
<feature type="non-terminal residue" evidence="1">
    <location>
        <position position="1"/>
    </location>
</feature>
<feature type="non-terminal residue" evidence="1">
    <location>
        <position position="209"/>
    </location>
</feature>
<dbReference type="EMBL" id="GECZ01000061">
    <property type="protein sequence ID" value="JAS69708.1"/>
    <property type="molecule type" value="Transcribed_RNA"/>
</dbReference>
<organism evidence="1">
    <name type="scientific">Cuerna arida</name>
    <dbReference type="NCBI Taxonomy" id="1464854"/>
    <lineage>
        <taxon>Eukaryota</taxon>
        <taxon>Metazoa</taxon>
        <taxon>Ecdysozoa</taxon>
        <taxon>Arthropoda</taxon>
        <taxon>Hexapoda</taxon>
        <taxon>Insecta</taxon>
        <taxon>Pterygota</taxon>
        <taxon>Neoptera</taxon>
        <taxon>Paraneoptera</taxon>
        <taxon>Hemiptera</taxon>
        <taxon>Auchenorrhyncha</taxon>
        <taxon>Membracoidea</taxon>
        <taxon>Cicadellidae</taxon>
        <taxon>Cicadellinae</taxon>
        <taxon>Proconiini</taxon>
        <taxon>Cuerna</taxon>
    </lineage>
</organism>
<sequence length="209" mass="24110">IELSKKDTDGIEKRTIEDSSDNVISSEVYQEKSNSTFNLFYDDHPLSSDQVLHDIDVILESELSFCEENTSADADTKIFQDFSNDILMDRNPSHLRSNSCEREEDDLIGMCYNSDYDSLCDVHKHPYEVSTNTNVLNRNVERDQLNTLSENINTSSPCETFIRRRQDSFLINETDLEDSTWTVPSTRSNTESFSELRFSISETHSDLNY</sequence>
<protein>
    <submittedName>
        <fullName evidence="1">Uncharacterized protein</fullName>
    </submittedName>
</protein>
<dbReference type="AlphaFoldDB" id="A0A1B6H4X3"/>
<evidence type="ECO:0000313" key="1">
    <source>
        <dbReference type="EMBL" id="JAS69708.1"/>
    </source>
</evidence>
<proteinExistence type="predicted"/>
<name>A0A1B6H4X3_9HEMI</name>
<accession>A0A1B6H4X3</accession>